<accession>A0A9P5ZGE5</accession>
<evidence type="ECO:0000313" key="2">
    <source>
        <dbReference type="EMBL" id="KAF9487767.1"/>
    </source>
</evidence>
<dbReference type="Proteomes" id="UP000807025">
    <property type="component" value="Unassembled WGS sequence"/>
</dbReference>
<organism evidence="2 3">
    <name type="scientific">Pleurotus eryngii</name>
    <name type="common">Boletus of the steppes</name>
    <dbReference type="NCBI Taxonomy" id="5323"/>
    <lineage>
        <taxon>Eukaryota</taxon>
        <taxon>Fungi</taxon>
        <taxon>Dikarya</taxon>
        <taxon>Basidiomycota</taxon>
        <taxon>Agaricomycotina</taxon>
        <taxon>Agaricomycetes</taxon>
        <taxon>Agaricomycetidae</taxon>
        <taxon>Agaricales</taxon>
        <taxon>Pleurotineae</taxon>
        <taxon>Pleurotaceae</taxon>
        <taxon>Pleurotus</taxon>
    </lineage>
</organism>
<evidence type="ECO:0000313" key="3">
    <source>
        <dbReference type="Proteomes" id="UP000807025"/>
    </source>
</evidence>
<protein>
    <submittedName>
        <fullName evidence="2">Uncharacterized protein</fullName>
    </submittedName>
</protein>
<dbReference type="AlphaFoldDB" id="A0A9P5ZGE5"/>
<dbReference type="Gene3D" id="2.60.40.420">
    <property type="entry name" value="Cupredoxins - blue copper proteins"/>
    <property type="match status" value="1"/>
</dbReference>
<proteinExistence type="predicted"/>
<dbReference type="EMBL" id="MU154752">
    <property type="protein sequence ID" value="KAF9487767.1"/>
    <property type="molecule type" value="Genomic_DNA"/>
</dbReference>
<evidence type="ECO:0000256" key="1">
    <source>
        <dbReference type="SAM" id="SignalP"/>
    </source>
</evidence>
<sequence>MAGKIAFALCVLPVALAVTYDVTVGAGGELAYVPPYVNAAPGDVVNFIFHPKNHTVTQSSFEAPCVGLEEGERSGFRPVTDANGPLPELPIPRCRHYPQVVLLWSDRPLRARNGLCDKPCA</sequence>
<dbReference type="InterPro" id="IPR052953">
    <property type="entry name" value="Ser-rich/MCO-related"/>
</dbReference>
<reference evidence="2" key="1">
    <citation type="submission" date="2020-11" db="EMBL/GenBank/DDBJ databases">
        <authorList>
            <consortium name="DOE Joint Genome Institute"/>
            <person name="Ahrendt S."/>
            <person name="Riley R."/>
            <person name="Andreopoulos W."/>
            <person name="Labutti K."/>
            <person name="Pangilinan J."/>
            <person name="Ruiz-Duenas F.J."/>
            <person name="Barrasa J.M."/>
            <person name="Sanchez-Garcia M."/>
            <person name="Camarero S."/>
            <person name="Miyauchi S."/>
            <person name="Serrano A."/>
            <person name="Linde D."/>
            <person name="Babiker R."/>
            <person name="Drula E."/>
            <person name="Ayuso-Fernandez I."/>
            <person name="Pacheco R."/>
            <person name="Padilla G."/>
            <person name="Ferreira P."/>
            <person name="Barriuso J."/>
            <person name="Kellner H."/>
            <person name="Castanera R."/>
            <person name="Alfaro M."/>
            <person name="Ramirez L."/>
            <person name="Pisabarro A.G."/>
            <person name="Kuo A."/>
            <person name="Tritt A."/>
            <person name="Lipzen A."/>
            <person name="He G."/>
            <person name="Yan M."/>
            <person name="Ng V."/>
            <person name="Cullen D."/>
            <person name="Martin F."/>
            <person name="Rosso M.-N."/>
            <person name="Henrissat B."/>
            <person name="Hibbett D."/>
            <person name="Martinez A.T."/>
            <person name="Grigoriev I.V."/>
        </authorList>
    </citation>
    <scope>NUCLEOTIDE SEQUENCE</scope>
    <source>
        <strain evidence="2">ATCC 90797</strain>
    </source>
</reference>
<dbReference type="SUPFAM" id="SSF49503">
    <property type="entry name" value="Cupredoxins"/>
    <property type="match status" value="1"/>
</dbReference>
<feature type="signal peptide" evidence="1">
    <location>
        <begin position="1"/>
        <end position="17"/>
    </location>
</feature>
<name>A0A9P5ZGE5_PLEER</name>
<keyword evidence="1" id="KW-0732">Signal</keyword>
<dbReference type="InterPro" id="IPR008972">
    <property type="entry name" value="Cupredoxin"/>
</dbReference>
<dbReference type="PANTHER" id="PTHR34883:SF15">
    <property type="entry name" value="EXTRACELLULAR SERINE-RICH PROTEIN"/>
    <property type="match status" value="1"/>
</dbReference>
<dbReference type="PANTHER" id="PTHR34883">
    <property type="entry name" value="SERINE-RICH PROTEIN, PUTATIVE-RELATED-RELATED"/>
    <property type="match status" value="1"/>
</dbReference>
<comment type="caution">
    <text evidence="2">The sequence shown here is derived from an EMBL/GenBank/DDBJ whole genome shotgun (WGS) entry which is preliminary data.</text>
</comment>
<feature type="chain" id="PRO_5040318931" evidence="1">
    <location>
        <begin position="18"/>
        <end position="121"/>
    </location>
</feature>
<dbReference type="OrthoDB" id="1921208at2759"/>
<gene>
    <name evidence="2" type="ORF">BDN71DRAFT_1458163</name>
</gene>
<keyword evidence="3" id="KW-1185">Reference proteome</keyword>